<dbReference type="SUPFAM" id="SSF109854">
    <property type="entry name" value="DinB/YfiT-like putative metalloenzymes"/>
    <property type="match status" value="1"/>
</dbReference>
<dbReference type="Pfam" id="PF11716">
    <property type="entry name" value="MDMPI_N"/>
    <property type="match status" value="1"/>
</dbReference>
<dbReference type="Proteomes" id="UP000199515">
    <property type="component" value="Unassembled WGS sequence"/>
</dbReference>
<dbReference type="AlphaFoldDB" id="A0A1H2UK02"/>
<protein>
    <submittedName>
        <fullName evidence="2">TIGR03086 family protein</fullName>
    </submittedName>
</protein>
<evidence type="ECO:0000313" key="3">
    <source>
        <dbReference type="Proteomes" id="UP000199515"/>
    </source>
</evidence>
<evidence type="ECO:0000313" key="2">
    <source>
        <dbReference type="EMBL" id="SDW56465.1"/>
    </source>
</evidence>
<dbReference type="OrthoDB" id="5185819at2"/>
<sequence length="191" mass="19990">MIDLGPTAQRMAELLAGVKDDQLGLPTPCPDYTLGDLIDHIDGLTLAFTFAATKEKLPVDGDPPLGDGSRLGEDWRERIDGRLTALAAAWRVESAWQGMTTAGGFDLPGEIAGIIALDELVIHGWDVARAADLPYEPGAAEVAACAGFLAPSAEDRKAGDAFGPVVPVPDDASEVDRLIGLSGRDPGWCAV</sequence>
<dbReference type="InterPro" id="IPR017520">
    <property type="entry name" value="CHP03086"/>
</dbReference>
<proteinExistence type="predicted"/>
<dbReference type="EMBL" id="FNON01000001">
    <property type="protein sequence ID" value="SDW56465.1"/>
    <property type="molecule type" value="Genomic_DNA"/>
</dbReference>
<dbReference type="NCBIfam" id="TIGR03086">
    <property type="entry name" value="TIGR03086 family metal-binding protein"/>
    <property type="match status" value="1"/>
</dbReference>
<dbReference type="Gene3D" id="1.20.120.450">
    <property type="entry name" value="dinb family like domain"/>
    <property type="match status" value="1"/>
</dbReference>
<dbReference type="GO" id="GO:0046872">
    <property type="term" value="F:metal ion binding"/>
    <property type="evidence" value="ECO:0007669"/>
    <property type="project" value="InterPro"/>
</dbReference>
<organism evidence="2 3">
    <name type="scientific">Amycolatopsis xylanica</name>
    <dbReference type="NCBI Taxonomy" id="589385"/>
    <lineage>
        <taxon>Bacteria</taxon>
        <taxon>Bacillati</taxon>
        <taxon>Actinomycetota</taxon>
        <taxon>Actinomycetes</taxon>
        <taxon>Pseudonocardiales</taxon>
        <taxon>Pseudonocardiaceae</taxon>
        <taxon>Amycolatopsis</taxon>
    </lineage>
</organism>
<dbReference type="InterPro" id="IPR017517">
    <property type="entry name" value="Maleyloyr_isom"/>
</dbReference>
<evidence type="ECO:0000259" key="1">
    <source>
        <dbReference type="Pfam" id="PF11716"/>
    </source>
</evidence>
<reference evidence="2 3" key="1">
    <citation type="submission" date="2016-10" db="EMBL/GenBank/DDBJ databases">
        <authorList>
            <person name="de Groot N.N."/>
        </authorList>
    </citation>
    <scope>NUCLEOTIDE SEQUENCE [LARGE SCALE GENOMIC DNA]</scope>
    <source>
        <strain evidence="2 3">CPCC 202699</strain>
    </source>
</reference>
<accession>A0A1H2UK02</accession>
<gene>
    <name evidence="2" type="ORF">SAMN05421504_101913</name>
</gene>
<dbReference type="RefSeq" id="WP_091286903.1">
    <property type="nucleotide sequence ID" value="NZ_FNON01000001.1"/>
</dbReference>
<dbReference type="NCBIfam" id="TIGR03083">
    <property type="entry name" value="maleylpyruvate isomerase family mycothiol-dependent enzyme"/>
    <property type="match status" value="1"/>
</dbReference>
<dbReference type="STRING" id="589385.SAMN05421504_101913"/>
<feature type="domain" description="Mycothiol-dependent maleylpyruvate isomerase metal-binding" evidence="1">
    <location>
        <begin position="7"/>
        <end position="128"/>
    </location>
</feature>
<dbReference type="InterPro" id="IPR034660">
    <property type="entry name" value="DinB/YfiT-like"/>
</dbReference>
<name>A0A1H2UK02_9PSEU</name>
<keyword evidence="3" id="KW-1185">Reference proteome</keyword>
<dbReference type="InterPro" id="IPR024344">
    <property type="entry name" value="MDMPI_metal-binding"/>
</dbReference>